<evidence type="ECO:0000313" key="3">
    <source>
        <dbReference type="EMBL" id="WTU45741.1"/>
    </source>
</evidence>
<reference evidence="3" key="1">
    <citation type="submission" date="2022-10" db="EMBL/GenBank/DDBJ databases">
        <title>The complete genomes of actinobacterial strains from the NBC collection.</title>
        <authorList>
            <person name="Joergensen T.S."/>
            <person name="Alvarez Arevalo M."/>
            <person name="Sterndorff E.B."/>
            <person name="Faurdal D."/>
            <person name="Vuksanovic O."/>
            <person name="Mourched A.-S."/>
            <person name="Charusanti P."/>
            <person name="Shaw S."/>
            <person name="Blin K."/>
            <person name="Weber T."/>
        </authorList>
    </citation>
    <scope>NUCLEOTIDE SEQUENCE</scope>
    <source>
        <strain evidence="3">NBC_00060</strain>
    </source>
</reference>
<evidence type="ECO:0000259" key="1">
    <source>
        <dbReference type="PROSITE" id="PS50943"/>
    </source>
</evidence>
<feature type="domain" description="HTH cro/C1-type" evidence="1">
    <location>
        <begin position="9"/>
        <end position="63"/>
    </location>
</feature>
<sequence>MKVIPGEVVRQARKARGLTLVQLGEVTGYSAAQVSRYERGVSSMGMDVRWGFARALDIPPQTLGLSPPPGRRDVRHGQPVAPIAAYPQLPASTVVGPGWEDGDDPVRRRNLLANLAVTAAAAAGAPLTGSTPQPEEPAVGELLVGRLRDAMLGIGPAEPLRPSEQLDVELSRAMTDFHACKYASLSVRLPRLIRSGHSAGVGHEGILTQAYTLATRLLVKLDEQQIGWMAADRARQLAESTGNVLAMAEAARNLAVLARKAGWNTEAMSIALAAADDPGLSRAGRDGKAERGLLIQSAAYTAARSGDPAGMRQLTEEALSIARQLGGVTMLRDHGGGFAPVTVQLHLVSAENSAGDPSAALNAARRIVPQALPTVERRARYYTDVATALAHWGRRDDCVRALLAAEHHAPEETHTRPAVKSMVAGLLVSGRTTSELRGLAARCGVLH</sequence>
<proteinExistence type="predicted"/>
<dbReference type="SMART" id="SM00530">
    <property type="entry name" value="HTH_XRE"/>
    <property type="match status" value="1"/>
</dbReference>
<name>A0AAU2HDT6_9ACTN</name>
<evidence type="ECO:0000313" key="2">
    <source>
        <dbReference type="EMBL" id="WTU45286.1"/>
    </source>
</evidence>
<dbReference type="PROSITE" id="PS50943">
    <property type="entry name" value="HTH_CROC1"/>
    <property type="match status" value="1"/>
</dbReference>
<dbReference type="InterPro" id="IPR001387">
    <property type="entry name" value="Cro/C1-type_HTH"/>
</dbReference>
<accession>A0AAU2HDT6</accession>
<organism evidence="3">
    <name type="scientific">Streptomyces sp. NBC_00060</name>
    <dbReference type="NCBI Taxonomy" id="2975636"/>
    <lineage>
        <taxon>Bacteria</taxon>
        <taxon>Bacillati</taxon>
        <taxon>Actinomycetota</taxon>
        <taxon>Actinomycetes</taxon>
        <taxon>Kitasatosporales</taxon>
        <taxon>Streptomycetaceae</taxon>
        <taxon>Streptomyces</taxon>
    </lineage>
</organism>
<dbReference type="Pfam" id="PF01381">
    <property type="entry name" value="HTH_3"/>
    <property type="match status" value="1"/>
</dbReference>
<dbReference type="CDD" id="cd00093">
    <property type="entry name" value="HTH_XRE"/>
    <property type="match status" value="1"/>
</dbReference>
<dbReference type="EMBL" id="CP108253">
    <property type="protein sequence ID" value="WTU45286.1"/>
    <property type="molecule type" value="Genomic_DNA"/>
</dbReference>
<dbReference type="Gene3D" id="1.10.260.40">
    <property type="entry name" value="lambda repressor-like DNA-binding domains"/>
    <property type="match status" value="1"/>
</dbReference>
<dbReference type="InterPro" id="IPR010982">
    <property type="entry name" value="Lambda_DNA-bd_dom_sf"/>
</dbReference>
<gene>
    <name evidence="2" type="ORF">OHV25_00665</name>
    <name evidence="3" type="ORF">OHV25_39175</name>
</gene>
<protein>
    <submittedName>
        <fullName evidence="3">Helix-turn-helix domain-containing protein</fullName>
    </submittedName>
</protein>
<dbReference type="SUPFAM" id="SSF47413">
    <property type="entry name" value="lambda repressor-like DNA-binding domains"/>
    <property type="match status" value="1"/>
</dbReference>
<dbReference type="EMBL" id="CP108253">
    <property type="protein sequence ID" value="WTU45741.1"/>
    <property type="molecule type" value="Genomic_DNA"/>
</dbReference>
<dbReference type="GO" id="GO:0003677">
    <property type="term" value="F:DNA binding"/>
    <property type="evidence" value="ECO:0007669"/>
    <property type="project" value="InterPro"/>
</dbReference>
<dbReference type="AlphaFoldDB" id="A0AAU2HDT6"/>